<evidence type="ECO:0000259" key="1">
    <source>
        <dbReference type="Pfam" id="PF07812"/>
    </source>
</evidence>
<dbReference type="eggNOG" id="COG3482">
    <property type="taxonomic scope" value="Bacteria"/>
</dbReference>
<evidence type="ECO:0000313" key="2">
    <source>
        <dbReference type="EMBL" id="SFO39728.1"/>
    </source>
</evidence>
<dbReference type="RefSeq" id="WP_143118490.1">
    <property type="nucleotide sequence ID" value="NZ_FOVH01000005.1"/>
</dbReference>
<dbReference type="Pfam" id="PF07812">
    <property type="entry name" value="TfuA"/>
    <property type="match status" value="1"/>
</dbReference>
<evidence type="ECO:0000313" key="3">
    <source>
        <dbReference type="Proteomes" id="UP000183413"/>
    </source>
</evidence>
<dbReference type="STRING" id="1993.SAMN04489713_105419"/>
<sequence length="256" mass="27244">MRRRRGGPGTVVFAGPSLPASTARALLPRADVRPPAALGDVQAAVRDGAGVVVLVDGFFERVPAVWHKELMFALSRGVRLYGGASMGALRAAELHPFGMIGVGEVFRRFRCGELTGDDEVTVLHATARGGHRALSEALVNIRVTVEAAVRDRVVTSDVGAALTAAAKATYYADRAYDRLLDDAADAGVDPAALDAFRRWLPSGAVDQKRADALRVLWAAAADAGAPPRPSFPYERTWIWRDLIGPGAPRSARPDQG</sequence>
<reference evidence="2 3" key="1">
    <citation type="submission" date="2016-10" db="EMBL/GenBank/DDBJ databases">
        <authorList>
            <person name="de Groot N.N."/>
        </authorList>
    </citation>
    <scope>NUCLEOTIDE SEQUENCE [LARGE SCALE GENOMIC DNA]</scope>
    <source>
        <strain evidence="2 3">DSM 43067</strain>
    </source>
</reference>
<feature type="domain" description="TfuA-like core" evidence="1">
    <location>
        <begin position="56"/>
        <end position="174"/>
    </location>
</feature>
<proteinExistence type="predicted"/>
<dbReference type="InterPro" id="IPR012924">
    <property type="entry name" value="TfuA_core"/>
</dbReference>
<keyword evidence="3" id="KW-1185">Reference proteome</keyword>
<gene>
    <name evidence="2" type="ORF">SAMN04489713_105419</name>
</gene>
<organism evidence="2 3">
    <name type="scientific">Actinomadura madurae</name>
    <dbReference type="NCBI Taxonomy" id="1993"/>
    <lineage>
        <taxon>Bacteria</taxon>
        <taxon>Bacillati</taxon>
        <taxon>Actinomycetota</taxon>
        <taxon>Actinomycetes</taxon>
        <taxon>Streptosporangiales</taxon>
        <taxon>Thermomonosporaceae</taxon>
        <taxon>Actinomadura</taxon>
    </lineage>
</organism>
<name>A0A1I5GUN9_9ACTN</name>
<dbReference type="InParanoid" id="A0A1I5GUN9"/>
<dbReference type="AlphaFoldDB" id="A0A1I5GUN9"/>
<accession>A0A1I5GUN9</accession>
<protein>
    <recommendedName>
        <fullName evidence="1">TfuA-like core domain-containing protein</fullName>
    </recommendedName>
</protein>
<dbReference type="Proteomes" id="UP000183413">
    <property type="component" value="Unassembled WGS sequence"/>
</dbReference>
<dbReference type="EMBL" id="FOVH01000005">
    <property type="protein sequence ID" value="SFO39728.1"/>
    <property type="molecule type" value="Genomic_DNA"/>
</dbReference>